<dbReference type="AlphaFoldDB" id="A0A1G6G0S5"/>
<evidence type="ECO:0000313" key="2">
    <source>
        <dbReference type="Proteomes" id="UP000183670"/>
    </source>
</evidence>
<dbReference type="Proteomes" id="UP000183670">
    <property type="component" value="Unassembled WGS sequence"/>
</dbReference>
<gene>
    <name evidence="1" type="ORF">SAMN05192581_10034</name>
</gene>
<organism evidence="1 2">
    <name type="scientific">Bacteroides ovatus</name>
    <dbReference type="NCBI Taxonomy" id="28116"/>
    <lineage>
        <taxon>Bacteria</taxon>
        <taxon>Pseudomonadati</taxon>
        <taxon>Bacteroidota</taxon>
        <taxon>Bacteroidia</taxon>
        <taxon>Bacteroidales</taxon>
        <taxon>Bacteroidaceae</taxon>
        <taxon>Bacteroides</taxon>
    </lineage>
</organism>
<evidence type="ECO:0000313" key="1">
    <source>
        <dbReference type="EMBL" id="SDB75597.1"/>
    </source>
</evidence>
<reference evidence="1 2" key="1">
    <citation type="submission" date="2016-10" db="EMBL/GenBank/DDBJ databases">
        <authorList>
            <person name="de Groot N.N."/>
        </authorList>
    </citation>
    <scope>NUCLEOTIDE SEQUENCE [LARGE SCALE GENOMIC DNA]</scope>
    <source>
        <strain evidence="1 2">NLAE-zl-C500</strain>
    </source>
</reference>
<proteinExistence type="predicted"/>
<accession>A0A1G6G0S5</accession>
<protein>
    <submittedName>
        <fullName evidence="1">Uncharacterized protein</fullName>
    </submittedName>
</protein>
<name>A0A1G6G0S5_BACOV</name>
<dbReference type="PROSITE" id="PS51257">
    <property type="entry name" value="PROKAR_LIPOPROTEIN"/>
    <property type="match status" value="1"/>
</dbReference>
<dbReference type="EMBL" id="FMYE01000003">
    <property type="protein sequence ID" value="SDB75597.1"/>
    <property type="molecule type" value="Genomic_DNA"/>
</dbReference>
<sequence>MENLMKKQIVGVLCIIIFYAFYSCSSEELDKSETTSPFWQNPYDFVGEYHNKGLLYVFQNLENDIDMKTRNAQTSLPIEKIQRLTESFCERNRLEDKDVQYFFDMKECLIFNSVTFFKTRAVGDNYSDKVQYYLNLFFKSLKNPSGVNSLDEFNQMISRYEQEVFQSNLTEKEKAIILVSYAVGRYSLKFWLDVSNTNALPIIKTRSESFSDWWSGTVTPAVAAIVEADITGAAAGAIEGAVAGATGGTVVAPGPGTVTGAVSGAVAGGTTGAIYGSAVGGVVYYFNH</sequence>